<gene>
    <name evidence="1" type="ORF">Bca52824_026847</name>
</gene>
<sequence>MEKNKAKNGFKSSPFEFNKRRADFFGETGKNKKNIERKTRKFNPNTTVYAQRLQVDKSGGFSLHRLLKHGLGYLRRISLHRLLKPWRRSSFAFICCYFSASRII</sequence>
<evidence type="ECO:0000313" key="1">
    <source>
        <dbReference type="EMBL" id="KAG2307099.1"/>
    </source>
</evidence>
<dbReference type="Proteomes" id="UP000886595">
    <property type="component" value="Unassembled WGS sequence"/>
</dbReference>
<proteinExistence type="predicted"/>
<protein>
    <submittedName>
        <fullName evidence="1">Uncharacterized protein</fullName>
    </submittedName>
</protein>
<comment type="caution">
    <text evidence="1">The sequence shown here is derived from an EMBL/GenBank/DDBJ whole genome shotgun (WGS) entry which is preliminary data.</text>
</comment>
<dbReference type="OrthoDB" id="527344at2759"/>
<evidence type="ECO:0000313" key="2">
    <source>
        <dbReference type="Proteomes" id="UP000886595"/>
    </source>
</evidence>
<name>A0A8X7SHE1_BRACI</name>
<dbReference type="EMBL" id="JAAMPC010000006">
    <property type="protein sequence ID" value="KAG2307099.1"/>
    <property type="molecule type" value="Genomic_DNA"/>
</dbReference>
<reference evidence="1 2" key="1">
    <citation type="submission" date="2020-02" db="EMBL/GenBank/DDBJ databases">
        <authorList>
            <person name="Ma Q."/>
            <person name="Huang Y."/>
            <person name="Song X."/>
            <person name="Pei D."/>
        </authorList>
    </citation>
    <scope>NUCLEOTIDE SEQUENCE [LARGE SCALE GENOMIC DNA]</scope>
    <source>
        <strain evidence="1">Sxm20200214</strain>
        <tissue evidence="1">Leaf</tissue>
    </source>
</reference>
<keyword evidence="2" id="KW-1185">Reference proteome</keyword>
<accession>A0A8X7SHE1</accession>
<dbReference type="AlphaFoldDB" id="A0A8X7SHE1"/>
<organism evidence="1 2">
    <name type="scientific">Brassica carinata</name>
    <name type="common">Ethiopian mustard</name>
    <name type="synonym">Abyssinian cabbage</name>
    <dbReference type="NCBI Taxonomy" id="52824"/>
    <lineage>
        <taxon>Eukaryota</taxon>
        <taxon>Viridiplantae</taxon>
        <taxon>Streptophyta</taxon>
        <taxon>Embryophyta</taxon>
        <taxon>Tracheophyta</taxon>
        <taxon>Spermatophyta</taxon>
        <taxon>Magnoliopsida</taxon>
        <taxon>eudicotyledons</taxon>
        <taxon>Gunneridae</taxon>
        <taxon>Pentapetalae</taxon>
        <taxon>rosids</taxon>
        <taxon>malvids</taxon>
        <taxon>Brassicales</taxon>
        <taxon>Brassicaceae</taxon>
        <taxon>Brassiceae</taxon>
        <taxon>Brassica</taxon>
    </lineage>
</organism>